<dbReference type="InterPro" id="IPR000048">
    <property type="entry name" value="IQ_motif_EF-hand-BS"/>
</dbReference>
<dbReference type="Pfam" id="PF00612">
    <property type="entry name" value="IQ"/>
    <property type="match status" value="1"/>
</dbReference>
<dbReference type="PANTHER" id="PTHR32295:SF280">
    <property type="entry name" value="DUF4005 DOMAIN-CONTAINING PROTEIN"/>
    <property type="match status" value="1"/>
</dbReference>
<sequence>MGASKKWFKTIIRIKLSPPSKTANSEVTLHKKSSRWNLLNSCRVIDKGSILGGDDDDDVEEVVLSQAEREEWAAIRIQTAFRAFLARRALCALKGLVRLQAAINGHNAQNKSIGSLRSIQTFVRMQARIRAHRSLKAKAGQGVPQKISSNTADSQQAEIEDWCHAIGSVEEIQARAQQKEEASIKRERALAYAFSNQMLGFERLRDENAKR</sequence>
<accession>A0A9D4U2Z0</accession>
<organism evidence="3 4">
    <name type="scientific">Adiantum capillus-veneris</name>
    <name type="common">Maidenhair fern</name>
    <dbReference type="NCBI Taxonomy" id="13818"/>
    <lineage>
        <taxon>Eukaryota</taxon>
        <taxon>Viridiplantae</taxon>
        <taxon>Streptophyta</taxon>
        <taxon>Embryophyta</taxon>
        <taxon>Tracheophyta</taxon>
        <taxon>Polypodiopsida</taxon>
        <taxon>Polypodiidae</taxon>
        <taxon>Polypodiales</taxon>
        <taxon>Pteridineae</taxon>
        <taxon>Pteridaceae</taxon>
        <taxon>Vittarioideae</taxon>
        <taxon>Adiantum</taxon>
    </lineage>
</organism>
<evidence type="ECO:0000313" key="3">
    <source>
        <dbReference type="EMBL" id="KAI5060470.1"/>
    </source>
</evidence>
<dbReference type="PANTHER" id="PTHR32295">
    <property type="entry name" value="IQ-DOMAIN 5-RELATED"/>
    <property type="match status" value="1"/>
</dbReference>
<proteinExistence type="inferred from homology"/>
<keyword evidence="1" id="KW-0112">Calmodulin-binding</keyword>
<name>A0A9D4U2Z0_ADICA</name>
<comment type="similarity">
    <text evidence="2">Belongs to the IQD family.</text>
</comment>
<comment type="caution">
    <text evidence="3">The sequence shown here is derived from an EMBL/GenBank/DDBJ whole genome shotgun (WGS) entry which is preliminary data.</text>
</comment>
<dbReference type="AlphaFoldDB" id="A0A9D4U2Z0"/>
<gene>
    <name evidence="3" type="ORF">GOP47_0024890</name>
</gene>
<evidence type="ECO:0000313" key="4">
    <source>
        <dbReference type="Proteomes" id="UP000886520"/>
    </source>
</evidence>
<evidence type="ECO:0000256" key="2">
    <source>
        <dbReference type="ARBA" id="ARBA00024341"/>
    </source>
</evidence>
<dbReference type="OrthoDB" id="1923765at2759"/>
<dbReference type="Proteomes" id="UP000886520">
    <property type="component" value="Chromosome 24"/>
</dbReference>
<dbReference type="EMBL" id="JABFUD020000024">
    <property type="protein sequence ID" value="KAI5060470.1"/>
    <property type="molecule type" value="Genomic_DNA"/>
</dbReference>
<keyword evidence="4" id="KW-1185">Reference proteome</keyword>
<reference evidence="3" key="1">
    <citation type="submission" date="2021-01" db="EMBL/GenBank/DDBJ databases">
        <title>Adiantum capillus-veneris genome.</title>
        <authorList>
            <person name="Fang Y."/>
            <person name="Liao Q."/>
        </authorList>
    </citation>
    <scope>NUCLEOTIDE SEQUENCE</scope>
    <source>
        <strain evidence="3">H3</strain>
        <tissue evidence="3">Leaf</tissue>
    </source>
</reference>
<dbReference type="PROSITE" id="PS50096">
    <property type="entry name" value="IQ"/>
    <property type="match status" value="1"/>
</dbReference>
<dbReference type="GO" id="GO:0005516">
    <property type="term" value="F:calmodulin binding"/>
    <property type="evidence" value="ECO:0007669"/>
    <property type="project" value="UniProtKB-KW"/>
</dbReference>
<protein>
    <submittedName>
        <fullName evidence="3">Uncharacterized protein</fullName>
    </submittedName>
</protein>
<evidence type="ECO:0000256" key="1">
    <source>
        <dbReference type="ARBA" id="ARBA00022860"/>
    </source>
</evidence>